<dbReference type="InterPro" id="IPR011856">
    <property type="entry name" value="tRNA_endonuc-like_dom_sf"/>
</dbReference>
<dbReference type="PANTHER" id="PTHR34039:SF1">
    <property type="entry name" value="UPF0102 PROTEIN YRAN"/>
    <property type="match status" value="1"/>
</dbReference>
<dbReference type="Pfam" id="PF02021">
    <property type="entry name" value="UPF0102"/>
    <property type="match status" value="1"/>
</dbReference>
<dbReference type="InterPro" id="IPR011335">
    <property type="entry name" value="Restrct_endonuc-II-like"/>
</dbReference>
<gene>
    <name evidence="3" type="ORF">SULYE_1190</name>
</gene>
<comment type="similarity">
    <text evidence="1 2">Belongs to the UPF0102 family.</text>
</comment>
<dbReference type="InterPro" id="IPR003509">
    <property type="entry name" value="UPF0102_YraN-like"/>
</dbReference>
<dbReference type="HAMAP" id="MF_00048">
    <property type="entry name" value="UPF0102"/>
    <property type="match status" value="1"/>
</dbReference>
<dbReference type="PANTHER" id="PTHR34039">
    <property type="entry name" value="UPF0102 PROTEIN YRAN"/>
    <property type="match status" value="1"/>
</dbReference>
<name>C4FKU0_9AQUI</name>
<dbReference type="NCBIfam" id="NF009150">
    <property type="entry name" value="PRK12497.1-3"/>
    <property type="match status" value="1"/>
</dbReference>
<dbReference type="CDD" id="cd20736">
    <property type="entry name" value="PoNe_Nuclease"/>
    <property type="match status" value="1"/>
</dbReference>
<sequence>MDKTQKGKFFEDRAVKYLESIGYKVLLRNYRSKYGEIDIIAETNNVIVFVEVKGRFTEDFGSGEESITKKKIDKIVKTALQFIEENNLQEKDFRFDVVAFKGNQIFHLENAFSLE</sequence>
<dbReference type="SUPFAM" id="SSF52980">
    <property type="entry name" value="Restriction endonuclease-like"/>
    <property type="match status" value="1"/>
</dbReference>
<dbReference type="EMBL" id="ABZS01000115">
    <property type="protein sequence ID" value="EEP60314.1"/>
    <property type="molecule type" value="Genomic_DNA"/>
</dbReference>
<accession>C4FKU0</accession>
<dbReference type="RefSeq" id="WP_007547356.1">
    <property type="nucleotide sequence ID" value="NZ_ABZS01000115.1"/>
</dbReference>
<dbReference type="GO" id="GO:0003676">
    <property type="term" value="F:nucleic acid binding"/>
    <property type="evidence" value="ECO:0007669"/>
    <property type="project" value="InterPro"/>
</dbReference>
<organism evidence="3 4">
    <name type="scientific">Sulfurihydrogenibium yellowstonense SS-5</name>
    <dbReference type="NCBI Taxonomy" id="432331"/>
    <lineage>
        <taxon>Bacteria</taxon>
        <taxon>Pseudomonadati</taxon>
        <taxon>Aquificota</taxon>
        <taxon>Aquificia</taxon>
        <taxon>Aquificales</taxon>
        <taxon>Hydrogenothermaceae</taxon>
        <taxon>Sulfurihydrogenibium</taxon>
    </lineage>
</organism>
<protein>
    <recommendedName>
        <fullName evidence="2">UPF0102 protein SULYE_1190</fullName>
    </recommendedName>
</protein>
<dbReference type="NCBIfam" id="TIGR00252">
    <property type="entry name" value="YraN family protein"/>
    <property type="match status" value="1"/>
</dbReference>
<comment type="caution">
    <text evidence="3">The sequence shown here is derived from an EMBL/GenBank/DDBJ whole genome shotgun (WGS) entry which is preliminary data.</text>
</comment>
<evidence type="ECO:0000313" key="3">
    <source>
        <dbReference type="EMBL" id="EEP60314.1"/>
    </source>
</evidence>
<dbReference type="Proteomes" id="UP000005540">
    <property type="component" value="Unassembled WGS sequence"/>
</dbReference>
<dbReference type="Gene3D" id="3.40.1350.10">
    <property type="match status" value="1"/>
</dbReference>
<dbReference type="OrthoDB" id="9802516at2"/>
<evidence type="ECO:0000256" key="2">
    <source>
        <dbReference type="HAMAP-Rule" id="MF_00048"/>
    </source>
</evidence>
<dbReference type="AlphaFoldDB" id="C4FKU0"/>
<keyword evidence="4" id="KW-1185">Reference proteome</keyword>
<evidence type="ECO:0000313" key="4">
    <source>
        <dbReference type="Proteomes" id="UP000005540"/>
    </source>
</evidence>
<proteinExistence type="inferred from homology"/>
<evidence type="ECO:0000256" key="1">
    <source>
        <dbReference type="ARBA" id="ARBA00006738"/>
    </source>
</evidence>
<reference evidence="3 4" key="1">
    <citation type="submission" date="2009-04" db="EMBL/GenBank/DDBJ databases">
        <authorList>
            <person name="Reysenbach A.-L."/>
            <person name="Heidelberg J.F."/>
            <person name="Nelson W.C."/>
        </authorList>
    </citation>
    <scope>NUCLEOTIDE SEQUENCE [LARGE SCALE GENOMIC DNA]</scope>
    <source>
        <strain evidence="3 4">SS-5</strain>
    </source>
</reference>